<accession>A0A166U5Q5</accession>
<keyword evidence="4" id="KW-1185">Reference proteome</keyword>
<evidence type="ECO:0000313" key="4">
    <source>
        <dbReference type="Proteomes" id="UP000076532"/>
    </source>
</evidence>
<feature type="transmembrane region" description="Helical" evidence="2">
    <location>
        <begin position="76"/>
        <end position="95"/>
    </location>
</feature>
<keyword evidence="2" id="KW-0472">Membrane</keyword>
<dbReference type="PANTHER" id="PTHR12459:SF15">
    <property type="entry name" value="TRANSMEMBRANE PROTEIN 135"/>
    <property type="match status" value="1"/>
</dbReference>
<name>A0A166U5Q5_9AGAM</name>
<protein>
    <recommendedName>
        <fullName evidence="5">Transmembrane protein 135 N-terminal domain-containing protein</fullName>
    </recommendedName>
</protein>
<gene>
    <name evidence="3" type="ORF">FIBSPDRAFT_945358</name>
</gene>
<evidence type="ECO:0000313" key="3">
    <source>
        <dbReference type="EMBL" id="KZP31344.1"/>
    </source>
</evidence>
<dbReference type="PANTHER" id="PTHR12459">
    <property type="entry name" value="TRANSMEMBRANE PROTEIN 135-RELATED"/>
    <property type="match status" value="1"/>
</dbReference>
<dbReference type="OrthoDB" id="4021778at2759"/>
<feature type="compositionally biased region" description="Polar residues" evidence="1">
    <location>
        <begin position="602"/>
        <end position="611"/>
    </location>
</feature>
<feature type="transmembrane region" description="Helical" evidence="2">
    <location>
        <begin position="35"/>
        <end position="55"/>
    </location>
</feature>
<dbReference type="EMBL" id="KV417490">
    <property type="protein sequence ID" value="KZP31344.1"/>
    <property type="molecule type" value="Genomic_DNA"/>
</dbReference>
<organism evidence="3 4">
    <name type="scientific">Athelia psychrophila</name>
    <dbReference type="NCBI Taxonomy" id="1759441"/>
    <lineage>
        <taxon>Eukaryota</taxon>
        <taxon>Fungi</taxon>
        <taxon>Dikarya</taxon>
        <taxon>Basidiomycota</taxon>
        <taxon>Agaricomycotina</taxon>
        <taxon>Agaricomycetes</taxon>
        <taxon>Agaricomycetidae</taxon>
        <taxon>Atheliales</taxon>
        <taxon>Atheliaceae</taxon>
        <taxon>Athelia</taxon>
    </lineage>
</organism>
<proteinExistence type="predicted"/>
<feature type="region of interest" description="Disordered" evidence="1">
    <location>
        <begin position="598"/>
        <end position="626"/>
    </location>
</feature>
<keyword evidence="2" id="KW-0812">Transmembrane</keyword>
<evidence type="ECO:0000256" key="1">
    <source>
        <dbReference type="SAM" id="MobiDB-lite"/>
    </source>
</evidence>
<evidence type="ECO:0000256" key="2">
    <source>
        <dbReference type="SAM" id="Phobius"/>
    </source>
</evidence>
<dbReference type="InterPro" id="IPR026749">
    <property type="entry name" value="Tmem135"/>
</dbReference>
<sequence>MSTPPPTDKQPWYKHLAPALPDDPNHPAQIALRSYALALTLSLGPSLLPFVLALISGRKGRARRARSLKYVLARELGLNGFAFAITAAVSGGALLQRVWELLEDAGADAEDASSAFGAPDRDAPPPPRFLARNETCRALCRWAAAQDVAPATKAFATNLVSSTVAILLLQGGRRSRARPMKTVSIPLTMPIDTNATTSGPSPTLDLTLLLVVRAVDATIQSAVFKSSESAWSKAETIDILGGDGEVLVSHAGTVEAQKKKEEETKWRQTMTTRIDAFIFWACSARIMWCFFQDPRRLPPSYVKWINTLANLDGRLLTILQAIRTRQWSYIHGPATPAHGLILQGLSRELGHPAAWGDPLQLPAYGGAAADATWAALGVASRRGVGGFPCEVVHGGLGARWGVGSGCTANAGLRFALAFAEAVALYLPVHFLPILLTRPRAILRLRRVVLPTTLHALRSATFLSTFVASAWYGVCLTRSLLLARLLPGVSHDFWDGPYGCSMAGALLCGASIWIENGRRRGEMALYVLPRAIRTLLPYAWMRRGNRVGKLVERLVFILSLASLLTTAVHRPDSLRGLSRWTLAFVMRGPNAGFWKRRKDMAQTPVSPATRSPTPHPWQQEPRSINGV</sequence>
<reference evidence="3 4" key="1">
    <citation type="journal article" date="2016" name="Mol. Biol. Evol.">
        <title>Comparative Genomics of Early-Diverging Mushroom-Forming Fungi Provides Insights into the Origins of Lignocellulose Decay Capabilities.</title>
        <authorList>
            <person name="Nagy L.G."/>
            <person name="Riley R."/>
            <person name="Tritt A."/>
            <person name="Adam C."/>
            <person name="Daum C."/>
            <person name="Floudas D."/>
            <person name="Sun H."/>
            <person name="Yadav J.S."/>
            <person name="Pangilinan J."/>
            <person name="Larsson K.H."/>
            <person name="Matsuura K."/>
            <person name="Barry K."/>
            <person name="Labutti K."/>
            <person name="Kuo R."/>
            <person name="Ohm R.A."/>
            <person name="Bhattacharya S.S."/>
            <person name="Shirouzu T."/>
            <person name="Yoshinaga Y."/>
            <person name="Martin F.M."/>
            <person name="Grigoriev I.V."/>
            <person name="Hibbett D.S."/>
        </authorList>
    </citation>
    <scope>NUCLEOTIDE SEQUENCE [LARGE SCALE GENOMIC DNA]</scope>
    <source>
        <strain evidence="3 4">CBS 109695</strain>
    </source>
</reference>
<dbReference type="AlphaFoldDB" id="A0A166U5Q5"/>
<keyword evidence="2" id="KW-1133">Transmembrane helix</keyword>
<evidence type="ECO:0008006" key="5">
    <source>
        <dbReference type="Google" id="ProtNLM"/>
    </source>
</evidence>
<dbReference type="Proteomes" id="UP000076532">
    <property type="component" value="Unassembled WGS sequence"/>
</dbReference>